<dbReference type="STRING" id="1618671.UY67_C0015G0010"/>
<organism evidence="2 3">
    <name type="scientific">Candidatus Kaiserbacteria bacterium GW2011_GWA2_52_12</name>
    <dbReference type="NCBI Taxonomy" id="1618671"/>
    <lineage>
        <taxon>Bacteria</taxon>
        <taxon>Candidatus Kaiseribacteriota</taxon>
    </lineage>
</organism>
<gene>
    <name evidence="2" type="ORF">UY67_C0015G0010</name>
</gene>
<keyword evidence="1" id="KW-0472">Membrane</keyword>
<protein>
    <recommendedName>
        <fullName evidence="4">Type II secretion system protein</fullName>
    </recommendedName>
</protein>
<keyword evidence="1" id="KW-1133">Transmembrane helix</keyword>
<evidence type="ECO:0000313" key="3">
    <source>
        <dbReference type="Proteomes" id="UP000034273"/>
    </source>
</evidence>
<dbReference type="EMBL" id="LCQW01000015">
    <property type="protein sequence ID" value="KKW23866.1"/>
    <property type="molecule type" value="Genomic_DNA"/>
</dbReference>
<accession>A0A0G1WYN7</accession>
<reference evidence="2 3" key="1">
    <citation type="journal article" date="2015" name="Nature">
        <title>rRNA introns, odd ribosomes, and small enigmatic genomes across a large radiation of phyla.</title>
        <authorList>
            <person name="Brown C.T."/>
            <person name="Hug L.A."/>
            <person name="Thomas B.C."/>
            <person name="Sharon I."/>
            <person name="Castelle C.J."/>
            <person name="Singh A."/>
            <person name="Wilkins M.J."/>
            <person name="Williams K.H."/>
            <person name="Banfield J.F."/>
        </authorList>
    </citation>
    <scope>NUCLEOTIDE SEQUENCE [LARGE SCALE GENOMIC DNA]</scope>
</reference>
<evidence type="ECO:0000256" key="1">
    <source>
        <dbReference type="SAM" id="Phobius"/>
    </source>
</evidence>
<feature type="transmembrane region" description="Helical" evidence="1">
    <location>
        <begin position="12"/>
        <end position="33"/>
    </location>
</feature>
<dbReference type="Proteomes" id="UP000034273">
    <property type="component" value="Unassembled WGS sequence"/>
</dbReference>
<comment type="caution">
    <text evidence="2">The sequence shown here is derived from an EMBL/GenBank/DDBJ whole genome shotgun (WGS) entry which is preliminary data.</text>
</comment>
<evidence type="ECO:0008006" key="4">
    <source>
        <dbReference type="Google" id="ProtNLM"/>
    </source>
</evidence>
<dbReference type="InterPro" id="IPR012902">
    <property type="entry name" value="N_methyl_site"/>
</dbReference>
<keyword evidence="1" id="KW-0812">Transmembrane</keyword>
<dbReference type="Pfam" id="PF07963">
    <property type="entry name" value="N_methyl"/>
    <property type="match status" value="1"/>
</dbReference>
<dbReference type="NCBIfam" id="TIGR02532">
    <property type="entry name" value="IV_pilin_GFxxxE"/>
    <property type="match status" value="1"/>
</dbReference>
<dbReference type="AlphaFoldDB" id="A0A0G1WYN7"/>
<name>A0A0G1WYN7_9BACT</name>
<evidence type="ECO:0000313" key="2">
    <source>
        <dbReference type="EMBL" id="KKW23866.1"/>
    </source>
</evidence>
<proteinExistence type="predicted"/>
<sequence>MKNRGFTLIETIVYVALFGVLMAGILPAVYSVLQGGAQINRRATVQDEENFVFRKIGWALSSIDPAQTYSPASGSSAALSLTRYDGIHVAMRLSGTTVQLSEDGGVTYYPITTPNVQVSDLTFTYLSPSGNGPAGMRASMTINGESASTTRYIRK</sequence>